<accession>A0A165XZB6</accession>
<dbReference type="InterPro" id="IPR008978">
    <property type="entry name" value="HSP20-like_chaperone"/>
</dbReference>
<protein>
    <submittedName>
        <fullName evidence="2">Uncharacterized protein</fullName>
    </submittedName>
</protein>
<dbReference type="InterPro" id="IPR039321">
    <property type="entry name" value="IDM2/3-like"/>
</dbReference>
<dbReference type="OMA" id="PCMMSLL"/>
<sequence>METQPSKLVLWQYCGETVGATNANRSNYFPGNSSIVAQFNSSERPSSETMQLSIFPKSSWNRPCIMPIVSTPNVDEGSFKANVILMGTAKRAGTGPSVGAVDIGASKTAYYFRVALPGVKKDPGQFSCEIERDGKVHVQGVTTTGENLVSRHARVFEMKVQQQCPPGPFTLSFRLPGPVDPRQFFPNFRSDGILEAVIVKYE</sequence>
<comment type="similarity">
    <text evidence="1">Belongs to the small heat shock protein (HSP20) family.</text>
</comment>
<evidence type="ECO:0000313" key="3">
    <source>
        <dbReference type="Proteomes" id="UP000077755"/>
    </source>
</evidence>
<dbReference type="PANTHER" id="PTHR34661">
    <property type="entry name" value="INCREASED DNA METHYLATION 3"/>
    <property type="match status" value="1"/>
</dbReference>
<name>A0A165XZB6_DAUCS</name>
<dbReference type="OrthoDB" id="1211981at2759"/>
<dbReference type="SUPFAM" id="SSF49764">
    <property type="entry name" value="HSP20-like chaperones"/>
    <property type="match status" value="1"/>
</dbReference>
<reference evidence="2" key="2">
    <citation type="submission" date="2022-03" db="EMBL/GenBank/DDBJ databases">
        <title>Draft title - Genomic analysis of global carrot germplasm unveils the trajectory of domestication and the origin of high carotenoid orange carrot.</title>
        <authorList>
            <person name="Iorizzo M."/>
            <person name="Ellison S."/>
            <person name="Senalik D."/>
            <person name="Macko-Podgorni A."/>
            <person name="Grzebelus D."/>
            <person name="Bostan H."/>
            <person name="Rolling W."/>
            <person name="Curaba J."/>
            <person name="Simon P."/>
        </authorList>
    </citation>
    <scope>NUCLEOTIDE SEQUENCE</scope>
    <source>
        <tissue evidence="2">Leaf</tissue>
    </source>
</reference>
<dbReference type="PANTHER" id="PTHR34661:SF1">
    <property type="entry name" value="INCREASED DNA METHYLATION 3"/>
    <property type="match status" value="1"/>
</dbReference>
<evidence type="ECO:0000313" key="2">
    <source>
        <dbReference type="EMBL" id="WOG97693.1"/>
    </source>
</evidence>
<reference evidence="2" key="1">
    <citation type="journal article" date="2016" name="Nat. Genet.">
        <title>A high-quality carrot genome assembly provides new insights into carotenoid accumulation and asterid genome evolution.</title>
        <authorList>
            <person name="Iorizzo M."/>
            <person name="Ellison S."/>
            <person name="Senalik D."/>
            <person name="Zeng P."/>
            <person name="Satapoomin P."/>
            <person name="Huang J."/>
            <person name="Bowman M."/>
            <person name="Iovene M."/>
            <person name="Sanseverino W."/>
            <person name="Cavagnaro P."/>
            <person name="Yildiz M."/>
            <person name="Macko-Podgorni A."/>
            <person name="Moranska E."/>
            <person name="Grzebelus E."/>
            <person name="Grzebelus D."/>
            <person name="Ashrafi H."/>
            <person name="Zheng Z."/>
            <person name="Cheng S."/>
            <person name="Spooner D."/>
            <person name="Van Deynze A."/>
            <person name="Simon P."/>
        </authorList>
    </citation>
    <scope>NUCLEOTIDE SEQUENCE</scope>
    <source>
        <tissue evidence="2">Leaf</tissue>
    </source>
</reference>
<dbReference type="AlphaFoldDB" id="A0A165XZB6"/>
<keyword evidence="3" id="KW-1185">Reference proteome</keyword>
<dbReference type="PROSITE" id="PS01031">
    <property type="entry name" value="SHSP"/>
    <property type="match status" value="1"/>
</dbReference>
<organism evidence="2 3">
    <name type="scientific">Daucus carota subsp. sativus</name>
    <name type="common">Carrot</name>
    <dbReference type="NCBI Taxonomy" id="79200"/>
    <lineage>
        <taxon>Eukaryota</taxon>
        <taxon>Viridiplantae</taxon>
        <taxon>Streptophyta</taxon>
        <taxon>Embryophyta</taxon>
        <taxon>Tracheophyta</taxon>
        <taxon>Spermatophyta</taxon>
        <taxon>Magnoliopsida</taxon>
        <taxon>eudicotyledons</taxon>
        <taxon>Gunneridae</taxon>
        <taxon>Pentapetalae</taxon>
        <taxon>asterids</taxon>
        <taxon>campanulids</taxon>
        <taxon>Apiales</taxon>
        <taxon>Apiaceae</taxon>
        <taxon>Apioideae</taxon>
        <taxon>Scandiceae</taxon>
        <taxon>Daucinae</taxon>
        <taxon>Daucus</taxon>
        <taxon>Daucus sect. Daucus</taxon>
    </lineage>
</organism>
<dbReference type="FunFam" id="2.60.40.790:FF:000049">
    <property type="entry name" value="Increased DNA methylation 3"/>
    <property type="match status" value="1"/>
</dbReference>
<dbReference type="EMBL" id="CP093346">
    <property type="protein sequence ID" value="WOG97693.1"/>
    <property type="molecule type" value="Genomic_DNA"/>
</dbReference>
<gene>
    <name evidence="2" type="ORF">DCAR_0417034</name>
</gene>
<dbReference type="Proteomes" id="UP000077755">
    <property type="component" value="Chromosome 4"/>
</dbReference>
<dbReference type="Gramene" id="KZM98697">
    <property type="protein sequence ID" value="KZM98697"/>
    <property type="gene ID" value="DCAR_013941"/>
</dbReference>
<proteinExistence type="inferred from homology"/>
<evidence type="ECO:0000256" key="1">
    <source>
        <dbReference type="PROSITE-ProRule" id="PRU00285"/>
    </source>
</evidence>
<dbReference type="InterPro" id="IPR002068">
    <property type="entry name" value="A-crystallin/Hsp20_dom"/>
</dbReference>
<dbReference type="CDD" id="cd06464">
    <property type="entry name" value="ACD_sHsps-like"/>
    <property type="match status" value="1"/>
</dbReference>
<dbReference type="Gene3D" id="2.60.40.790">
    <property type="match status" value="1"/>
</dbReference>
<dbReference type="GO" id="GO:0005634">
    <property type="term" value="C:nucleus"/>
    <property type="evidence" value="ECO:0007669"/>
    <property type="project" value="TreeGrafter"/>
</dbReference>